<dbReference type="SUPFAM" id="SSF46689">
    <property type="entry name" value="Homeodomain-like"/>
    <property type="match status" value="2"/>
</dbReference>
<comment type="caution">
    <text evidence="5">The sequence shown here is derived from an EMBL/GenBank/DDBJ whole genome shotgun (WGS) entry which is preliminary data.</text>
</comment>
<keyword evidence="3" id="KW-0804">Transcription</keyword>
<evidence type="ECO:0000256" key="2">
    <source>
        <dbReference type="ARBA" id="ARBA00023125"/>
    </source>
</evidence>
<keyword evidence="1" id="KW-0805">Transcription regulation</keyword>
<dbReference type="Pfam" id="PF12833">
    <property type="entry name" value="HTH_18"/>
    <property type="match status" value="1"/>
</dbReference>
<keyword evidence="6" id="KW-1185">Reference proteome</keyword>
<protein>
    <submittedName>
        <fullName evidence="5">Helix-turn-helix transcriptional regulator</fullName>
    </submittedName>
</protein>
<evidence type="ECO:0000256" key="3">
    <source>
        <dbReference type="ARBA" id="ARBA00023163"/>
    </source>
</evidence>
<sequence>MDIEWRALRGGAIGELAATSGTARPALCMLGDHAQLRLSAAWILVIVLHGKAEVRHGEEKLWLEGRQWLTLSRDAQTLVRVRGAGRVLVASGDAASLAMFDPGGLWLPCARGGLKAPAGRVLQALRRSLTECGSVDPADAEGFLRRLLDGLTPCGLQEARVPGRTALRRRQLLARMLRGRLYIEGHADRVVRITELARLCSFSPWHFTKTFHQLFGETPQAFGARTRLLRARELVRDTQLAICEVAAACGFENASSFARAFHDRFGESASRLRARARAAGNGMYGRRIERS</sequence>
<dbReference type="PROSITE" id="PS01124">
    <property type="entry name" value="HTH_ARAC_FAMILY_2"/>
    <property type="match status" value="1"/>
</dbReference>
<dbReference type="PANTHER" id="PTHR46796">
    <property type="entry name" value="HTH-TYPE TRANSCRIPTIONAL ACTIVATOR RHAS-RELATED"/>
    <property type="match status" value="1"/>
</dbReference>
<proteinExistence type="predicted"/>
<dbReference type="InterPro" id="IPR009057">
    <property type="entry name" value="Homeodomain-like_sf"/>
</dbReference>
<name>A0ABT0GG74_9GAMM</name>
<dbReference type="EMBL" id="JALNMH010000005">
    <property type="protein sequence ID" value="MCK7593543.1"/>
    <property type="molecule type" value="Genomic_DNA"/>
</dbReference>
<evidence type="ECO:0000313" key="5">
    <source>
        <dbReference type="EMBL" id="MCK7593543.1"/>
    </source>
</evidence>
<dbReference type="PANTHER" id="PTHR46796:SF7">
    <property type="entry name" value="ARAC FAMILY TRANSCRIPTIONAL REGULATOR"/>
    <property type="match status" value="1"/>
</dbReference>
<reference evidence="5" key="1">
    <citation type="submission" date="2022-04" db="EMBL/GenBank/DDBJ databases">
        <title>Lysobacter sp. CAU 1642 isolated from sea sand.</title>
        <authorList>
            <person name="Kim W."/>
        </authorList>
    </citation>
    <scope>NUCLEOTIDE SEQUENCE</scope>
    <source>
        <strain evidence="5">CAU 1642</strain>
    </source>
</reference>
<evidence type="ECO:0000313" key="6">
    <source>
        <dbReference type="Proteomes" id="UP001431449"/>
    </source>
</evidence>
<dbReference type="Gene3D" id="1.10.10.60">
    <property type="entry name" value="Homeodomain-like"/>
    <property type="match status" value="2"/>
</dbReference>
<gene>
    <name evidence="5" type="ORF">M0G41_07670</name>
</gene>
<evidence type="ECO:0000256" key="1">
    <source>
        <dbReference type="ARBA" id="ARBA00023015"/>
    </source>
</evidence>
<keyword evidence="2" id="KW-0238">DNA-binding</keyword>
<dbReference type="RefSeq" id="WP_248207241.1">
    <property type="nucleotide sequence ID" value="NZ_JALNMH010000005.1"/>
</dbReference>
<dbReference type="InterPro" id="IPR050204">
    <property type="entry name" value="AraC_XylS_family_regulators"/>
</dbReference>
<organism evidence="5 6">
    <name type="scientific">Pseudomarimonas salicorniae</name>
    <dbReference type="NCBI Taxonomy" id="2933270"/>
    <lineage>
        <taxon>Bacteria</taxon>
        <taxon>Pseudomonadati</taxon>
        <taxon>Pseudomonadota</taxon>
        <taxon>Gammaproteobacteria</taxon>
        <taxon>Lysobacterales</taxon>
        <taxon>Lysobacteraceae</taxon>
        <taxon>Pseudomarimonas</taxon>
    </lineage>
</organism>
<accession>A0ABT0GG74</accession>
<feature type="domain" description="HTH araC/xylS-type" evidence="4">
    <location>
        <begin position="177"/>
        <end position="275"/>
    </location>
</feature>
<dbReference type="InterPro" id="IPR018060">
    <property type="entry name" value="HTH_AraC"/>
</dbReference>
<dbReference type="Proteomes" id="UP001431449">
    <property type="component" value="Unassembled WGS sequence"/>
</dbReference>
<dbReference type="SMART" id="SM00342">
    <property type="entry name" value="HTH_ARAC"/>
    <property type="match status" value="1"/>
</dbReference>
<evidence type="ECO:0000259" key="4">
    <source>
        <dbReference type="PROSITE" id="PS01124"/>
    </source>
</evidence>